<comment type="caution">
    <text evidence="1">The sequence shown here is derived from an EMBL/GenBank/DDBJ whole genome shotgun (WGS) entry which is preliminary data.</text>
</comment>
<accession>A0ACC0UVP8</accession>
<gene>
    <name evidence="1" type="ORF">N3K66_006580</name>
</gene>
<reference evidence="1" key="1">
    <citation type="submission" date="2022-10" db="EMBL/GenBank/DDBJ databases">
        <title>Complete Genome of Trichothecium roseum strain YXFP-22015, a Plant Pathogen Isolated from Citrus.</title>
        <authorList>
            <person name="Wang Y."/>
            <person name="Zhu L."/>
        </authorList>
    </citation>
    <scope>NUCLEOTIDE SEQUENCE</scope>
    <source>
        <strain evidence="1">YXFP-22015</strain>
    </source>
</reference>
<protein>
    <submittedName>
        <fullName evidence="1">Uncharacterized protein</fullName>
    </submittedName>
</protein>
<evidence type="ECO:0000313" key="1">
    <source>
        <dbReference type="EMBL" id="KAI9898220.1"/>
    </source>
</evidence>
<organism evidence="1 2">
    <name type="scientific">Trichothecium roseum</name>
    <dbReference type="NCBI Taxonomy" id="47278"/>
    <lineage>
        <taxon>Eukaryota</taxon>
        <taxon>Fungi</taxon>
        <taxon>Dikarya</taxon>
        <taxon>Ascomycota</taxon>
        <taxon>Pezizomycotina</taxon>
        <taxon>Sordariomycetes</taxon>
        <taxon>Hypocreomycetidae</taxon>
        <taxon>Hypocreales</taxon>
        <taxon>Hypocreales incertae sedis</taxon>
        <taxon>Trichothecium</taxon>
    </lineage>
</organism>
<dbReference type="EMBL" id="CM047945">
    <property type="protein sequence ID" value="KAI9898220.1"/>
    <property type="molecule type" value="Genomic_DNA"/>
</dbReference>
<dbReference type="Proteomes" id="UP001163324">
    <property type="component" value="Chromosome 6"/>
</dbReference>
<evidence type="ECO:0000313" key="2">
    <source>
        <dbReference type="Proteomes" id="UP001163324"/>
    </source>
</evidence>
<sequence length="626" mass="68793">MNLSWLRAPVATPMHTSSLAVALSISSLVLTPASAATDLAIESIPSDTPLDNPVGVQNSFGDVYEPEFAAFDRSLIGRAPVPEGVRNLRNNEPEVFQVDVGATYCYVLEKDTISRKKPSTQEVDDNGKEILSRQADDDGVNIMLSATTCVQPFPNKEDQKEKIPPQLTLFYVDTTYEDCMKGADKAPVGQSRTFNEGIVQQSLFIEKDVYVGISAPNSTDFHDVYNFEVAASKDYWYHSFDEDGGSNAELLWMDSDSSAALLQTQNLTETESEVKEIMDEGPIYELFVQNDNYKVFGGISRSVCGMRGQALIHATKNGDGRLASLVNTTMTTQGPGGYPKQQFYFEGLNSSSSYSGVLFRTKAESTAFGTSQEEDSIGVGAGKIGGGGTVYELLNFRTSAGQSCKVITDLEFCNINQYAVPGRPDMDGVDLAKKYDNYAKGMYANFEKVMAQIQCETDSTSKYSLARNCEQCRTAYKRWLCTVSFPRCEDMSSNNTHAVIRNIGMPYPNGTMVPEDALRLPIWKPWHNASRNAFIDSEINPGPYKEILPCEDICYEVVQACHAAIGFTCPRPKSAGFQGSYGRREDGSTELTCNYPGEPKTKISAAVAIVPRLLLPILPLAFAMMF</sequence>
<name>A0ACC0UVP8_9HYPO</name>
<keyword evidence="2" id="KW-1185">Reference proteome</keyword>
<proteinExistence type="predicted"/>